<keyword evidence="4 5" id="KW-0732">Signal</keyword>
<dbReference type="Proteomes" id="UP000185696">
    <property type="component" value="Unassembled WGS sequence"/>
</dbReference>
<dbReference type="OrthoDB" id="1846031at2"/>
<feature type="domain" description="Fe/B12 periplasmic-binding" evidence="6">
    <location>
        <begin position="60"/>
        <end position="323"/>
    </location>
</feature>
<accession>A0A7Z1AWM8</accession>
<dbReference type="InterPro" id="IPR002491">
    <property type="entry name" value="ABC_transptr_periplasmic_BD"/>
</dbReference>
<dbReference type="InterPro" id="IPR051313">
    <property type="entry name" value="Bact_iron-sidero_bind"/>
</dbReference>
<keyword evidence="8" id="KW-1185">Reference proteome</keyword>
<proteinExistence type="inferred from homology"/>
<organism evidence="7 8">
    <name type="scientific">Actinophytocola xinjiangensis</name>
    <dbReference type="NCBI Taxonomy" id="485602"/>
    <lineage>
        <taxon>Bacteria</taxon>
        <taxon>Bacillati</taxon>
        <taxon>Actinomycetota</taxon>
        <taxon>Actinomycetes</taxon>
        <taxon>Pseudonocardiales</taxon>
        <taxon>Pseudonocardiaceae</taxon>
    </lineage>
</organism>
<dbReference type="Pfam" id="PF01497">
    <property type="entry name" value="Peripla_BP_2"/>
    <property type="match status" value="1"/>
</dbReference>
<dbReference type="PANTHER" id="PTHR30532:SF24">
    <property type="entry name" value="FERRIC ENTEROBACTIN-BINDING PERIPLASMIC PROTEIN FEPB"/>
    <property type="match status" value="1"/>
</dbReference>
<feature type="chain" id="PRO_5031249321" description="Fe/B12 periplasmic-binding domain-containing protein" evidence="5">
    <location>
        <begin position="21"/>
        <end position="327"/>
    </location>
</feature>
<evidence type="ECO:0000256" key="5">
    <source>
        <dbReference type="SAM" id="SignalP"/>
    </source>
</evidence>
<evidence type="ECO:0000256" key="3">
    <source>
        <dbReference type="ARBA" id="ARBA00022448"/>
    </source>
</evidence>
<dbReference type="Gene3D" id="3.40.50.1980">
    <property type="entry name" value="Nitrogenase molybdenum iron protein domain"/>
    <property type="match status" value="2"/>
</dbReference>
<dbReference type="PROSITE" id="PS50983">
    <property type="entry name" value="FE_B12_PBP"/>
    <property type="match status" value="1"/>
</dbReference>
<dbReference type="RefSeq" id="WP_075136577.1">
    <property type="nucleotide sequence ID" value="NZ_MSIF01000020.1"/>
</dbReference>
<evidence type="ECO:0000256" key="1">
    <source>
        <dbReference type="ARBA" id="ARBA00004196"/>
    </source>
</evidence>
<sequence length="327" mass="34211">MRPSLGLAALLAAASLLAGACSSGEGDGAGSSSGSGEALASPVTVEHRFGTTTIKEVPKRIVTIDLQWTDVMLAMGVEPVAYSVDSLMPESGPPWQELPGGAKALALDDGVPVEQILALEPDLVLSTYSLNDEETYSLLANRVPTIVGPKDETQVTPWQDLVRTAGKFLDRSDRAEEVIGSVDEKVTAAATEFTGLKDRTFTLAQYIVGEAVYVVADEKDGSSLLFGGLGMRLNPDVLAEGRKTGDTRVNVGTERADLLRADLLVFLVNGGDESDLADIPGFADLPGTVALLDYPTVVGLNTPSPLSIPYVLDELRPKLAEASGGGA</sequence>
<comment type="similarity">
    <text evidence="2">Belongs to the bacterial solute-binding protein 8 family.</text>
</comment>
<feature type="signal peptide" evidence="5">
    <location>
        <begin position="1"/>
        <end position="20"/>
    </location>
</feature>
<dbReference type="GO" id="GO:0030288">
    <property type="term" value="C:outer membrane-bounded periplasmic space"/>
    <property type="evidence" value="ECO:0007669"/>
    <property type="project" value="TreeGrafter"/>
</dbReference>
<protein>
    <recommendedName>
        <fullName evidence="6">Fe/B12 periplasmic-binding domain-containing protein</fullName>
    </recommendedName>
</protein>
<evidence type="ECO:0000256" key="4">
    <source>
        <dbReference type="ARBA" id="ARBA00022729"/>
    </source>
</evidence>
<gene>
    <name evidence="7" type="ORF">BLA60_31035</name>
</gene>
<dbReference type="GO" id="GO:1901678">
    <property type="term" value="P:iron coordination entity transport"/>
    <property type="evidence" value="ECO:0007669"/>
    <property type="project" value="UniProtKB-ARBA"/>
</dbReference>
<dbReference type="SUPFAM" id="SSF53807">
    <property type="entry name" value="Helical backbone' metal receptor"/>
    <property type="match status" value="1"/>
</dbReference>
<comment type="caution">
    <text evidence="7">The sequence shown here is derived from an EMBL/GenBank/DDBJ whole genome shotgun (WGS) entry which is preliminary data.</text>
</comment>
<evidence type="ECO:0000313" key="7">
    <source>
        <dbReference type="EMBL" id="OLF06695.1"/>
    </source>
</evidence>
<evidence type="ECO:0000259" key="6">
    <source>
        <dbReference type="PROSITE" id="PS50983"/>
    </source>
</evidence>
<dbReference type="AlphaFoldDB" id="A0A7Z1AWM8"/>
<dbReference type="PROSITE" id="PS51257">
    <property type="entry name" value="PROKAR_LIPOPROTEIN"/>
    <property type="match status" value="1"/>
</dbReference>
<dbReference type="EMBL" id="MSIF01000020">
    <property type="protein sequence ID" value="OLF06695.1"/>
    <property type="molecule type" value="Genomic_DNA"/>
</dbReference>
<reference evidence="7 8" key="1">
    <citation type="submission" date="2016-12" db="EMBL/GenBank/DDBJ databases">
        <title>The draft genome sequence of Actinophytocola xinjiangensis.</title>
        <authorList>
            <person name="Wang W."/>
            <person name="Yuan L."/>
        </authorList>
    </citation>
    <scope>NUCLEOTIDE SEQUENCE [LARGE SCALE GENOMIC DNA]</scope>
    <source>
        <strain evidence="7 8">CGMCC 4.4663</strain>
    </source>
</reference>
<keyword evidence="3" id="KW-0813">Transport</keyword>
<dbReference type="PANTHER" id="PTHR30532">
    <property type="entry name" value="IRON III DICITRATE-BINDING PERIPLASMIC PROTEIN"/>
    <property type="match status" value="1"/>
</dbReference>
<comment type="subcellular location">
    <subcellularLocation>
        <location evidence="1">Cell envelope</location>
    </subcellularLocation>
</comment>
<evidence type="ECO:0000313" key="8">
    <source>
        <dbReference type="Proteomes" id="UP000185696"/>
    </source>
</evidence>
<name>A0A7Z1AWM8_9PSEU</name>
<evidence type="ECO:0000256" key="2">
    <source>
        <dbReference type="ARBA" id="ARBA00008814"/>
    </source>
</evidence>